<evidence type="ECO:0000256" key="1">
    <source>
        <dbReference type="SAM" id="Phobius"/>
    </source>
</evidence>
<comment type="caution">
    <text evidence="2">The sequence shown here is derived from an EMBL/GenBank/DDBJ whole genome shotgun (WGS) entry which is preliminary data.</text>
</comment>
<organism evidence="2 3">
    <name type="scientific">Hericium alpestre</name>
    <dbReference type="NCBI Taxonomy" id="135208"/>
    <lineage>
        <taxon>Eukaryota</taxon>
        <taxon>Fungi</taxon>
        <taxon>Dikarya</taxon>
        <taxon>Basidiomycota</taxon>
        <taxon>Agaricomycotina</taxon>
        <taxon>Agaricomycetes</taxon>
        <taxon>Russulales</taxon>
        <taxon>Hericiaceae</taxon>
        <taxon>Hericium</taxon>
    </lineage>
</organism>
<dbReference type="EMBL" id="SFCI01000050">
    <property type="protein sequence ID" value="TFY83135.1"/>
    <property type="molecule type" value="Genomic_DNA"/>
</dbReference>
<proteinExistence type="predicted"/>
<keyword evidence="1" id="KW-1133">Transmembrane helix</keyword>
<dbReference type="Proteomes" id="UP000298061">
    <property type="component" value="Unassembled WGS sequence"/>
</dbReference>
<evidence type="ECO:0000313" key="3">
    <source>
        <dbReference type="Proteomes" id="UP000298061"/>
    </source>
</evidence>
<evidence type="ECO:0000313" key="2">
    <source>
        <dbReference type="EMBL" id="TFY83135.1"/>
    </source>
</evidence>
<name>A0A4Z0A8R9_9AGAM</name>
<keyword evidence="3" id="KW-1185">Reference proteome</keyword>
<protein>
    <submittedName>
        <fullName evidence="2">Uncharacterized protein</fullName>
    </submittedName>
</protein>
<dbReference type="AlphaFoldDB" id="A0A4Z0A8R9"/>
<gene>
    <name evidence="2" type="ORF">EWM64_g875</name>
</gene>
<keyword evidence="1" id="KW-0472">Membrane</keyword>
<reference evidence="2 3" key="1">
    <citation type="submission" date="2019-02" db="EMBL/GenBank/DDBJ databases">
        <title>Genome sequencing of the rare red list fungi Hericium alpestre (H. flagellum).</title>
        <authorList>
            <person name="Buettner E."/>
            <person name="Kellner H."/>
        </authorList>
    </citation>
    <scope>NUCLEOTIDE SEQUENCE [LARGE SCALE GENOMIC DNA]</scope>
    <source>
        <strain evidence="2 3">DSM 108284</strain>
    </source>
</reference>
<accession>A0A4Z0A8R9</accession>
<feature type="transmembrane region" description="Helical" evidence="1">
    <location>
        <begin position="40"/>
        <end position="66"/>
    </location>
</feature>
<keyword evidence="1" id="KW-0812">Transmembrane</keyword>
<sequence length="174" mass="18999">MYMLSLLTAVYPVLVPNVTIVALAAPCFIYDTVDYQPSVPTVRVAVIGTIAFIMFIVRITCLFLFARHRIGLRGHRAQSTIRTQNSIRLTVPRTAEPAVVRSFALGTFMGRDNQLALIAPTPTVLTPSHARVYEVSSASAPWAPLRSSLKLEATNVTGCSFDSARTSMTLIKCV</sequence>